<sequence length="180" mass="19793">MSKETRSLALSPPQQAANFRSVPAPTDAFPSRPLGSSDQGDKSEDTTPRPKLKPLHWDKVQASSDRVMGDPVNAPAKEATRRLVLPTPRAENKVLDPKKAQNIAILLRALNVSKKEVCDALCEDSIADKGLTILPEAESDWRSHAAAVAQSVKLIKKRLKESMKDLADMRRSAKEKDFQS</sequence>
<organism evidence="2">
    <name type="scientific">Zea mays</name>
    <name type="common">Maize</name>
    <dbReference type="NCBI Taxonomy" id="4577"/>
    <lineage>
        <taxon>Eukaryota</taxon>
        <taxon>Viridiplantae</taxon>
        <taxon>Streptophyta</taxon>
        <taxon>Embryophyta</taxon>
        <taxon>Tracheophyta</taxon>
        <taxon>Spermatophyta</taxon>
        <taxon>Magnoliopsida</taxon>
        <taxon>Liliopsida</taxon>
        <taxon>Poales</taxon>
        <taxon>Poaceae</taxon>
        <taxon>PACMAD clade</taxon>
        <taxon>Panicoideae</taxon>
        <taxon>Andropogonodae</taxon>
        <taxon>Andropogoneae</taxon>
        <taxon>Tripsacinae</taxon>
        <taxon>Zea</taxon>
    </lineage>
</organism>
<dbReference type="Gene3D" id="1.20.58.2220">
    <property type="entry name" value="Formin, FH2 domain"/>
    <property type="match status" value="1"/>
</dbReference>
<protein>
    <submittedName>
        <fullName evidence="2">Uncharacterized protein</fullName>
    </submittedName>
</protein>
<dbReference type="SMR" id="A0A1D6N8L0"/>
<dbReference type="InParanoid" id="A0A1D6N8L0"/>
<dbReference type="GO" id="GO:0051015">
    <property type="term" value="F:actin filament binding"/>
    <property type="evidence" value="ECO:0007669"/>
    <property type="project" value="InterPro"/>
</dbReference>
<dbReference type="STRING" id="4577.A0A1D6N8L0"/>
<dbReference type="AlphaFoldDB" id="A0A1D6N8L0"/>
<dbReference type="ExpressionAtlas" id="A0A1D6N8L0">
    <property type="expression patterns" value="baseline and differential"/>
</dbReference>
<feature type="compositionally biased region" description="Basic and acidic residues" evidence="1">
    <location>
        <begin position="39"/>
        <end position="48"/>
    </location>
</feature>
<proteinExistence type="predicted"/>
<dbReference type="eggNOG" id="KOG1922">
    <property type="taxonomic scope" value="Eukaryota"/>
</dbReference>
<evidence type="ECO:0000313" key="2">
    <source>
        <dbReference type="EMBL" id="ONM36911.1"/>
    </source>
</evidence>
<dbReference type="eggNOG" id="KOG2726">
    <property type="taxonomic scope" value="Eukaryota"/>
</dbReference>
<reference evidence="2" key="1">
    <citation type="submission" date="2015-12" db="EMBL/GenBank/DDBJ databases">
        <title>Update maize B73 reference genome by single molecule sequencing technologies.</title>
        <authorList>
            <consortium name="Maize Genome Sequencing Project"/>
            <person name="Ware D."/>
        </authorList>
    </citation>
    <scope>NUCLEOTIDE SEQUENCE [LARGE SCALE GENOMIC DNA]</scope>
    <source>
        <tissue evidence="2">Seedling</tissue>
    </source>
</reference>
<dbReference type="PANTHER" id="PTHR23213">
    <property type="entry name" value="FORMIN-RELATED"/>
    <property type="match status" value="1"/>
</dbReference>
<dbReference type="InterPro" id="IPR042201">
    <property type="entry name" value="FH2_Formin_sf"/>
</dbReference>
<gene>
    <name evidence="2" type="ORF">ZEAMMB73_Zm00001d043092</name>
</gene>
<dbReference type="SUPFAM" id="SSF101447">
    <property type="entry name" value="Formin homology 2 domain (FH2 domain)"/>
    <property type="match status" value="1"/>
</dbReference>
<dbReference type="EMBL" id="CM007649">
    <property type="protein sequence ID" value="ONM36911.1"/>
    <property type="molecule type" value="Genomic_DNA"/>
</dbReference>
<name>A0A1D6N8L0_MAIZE</name>
<accession>A0A1D6N8L0</accession>
<dbReference type="GO" id="GO:0045010">
    <property type="term" value="P:actin nucleation"/>
    <property type="evidence" value="ECO:0007669"/>
    <property type="project" value="InterPro"/>
</dbReference>
<dbReference type="InterPro" id="IPR027643">
    <property type="entry name" value="Formin-like_plant"/>
</dbReference>
<feature type="region of interest" description="Disordered" evidence="1">
    <location>
        <begin position="1"/>
        <end position="85"/>
    </location>
</feature>
<evidence type="ECO:0000256" key="1">
    <source>
        <dbReference type="SAM" id="MobiDB-lite"/>
    </source>
</evidence>
<dbReference type="PANTHER" id="PTHR23213:SF368">
    <property type="entry name" value="HISTONE H3-K79 METHYLTRANSFERASE"/>
    <property type="match status" value="1"/>
</dbReference>